<accession>A0A1I8J8T6</accession>
<evidence type="ECO:0000256" key="4">
    <source>
        <dbReference type="ARBA" id="ARBA00023054"/>
    </source>
</evidence>
<reference evidence="8" key="1">
    <citation type="submission" date="2016-11" db="UniProtKB">
        <authorList>
            <consortium name="WormBaseParasite"/>
        </authorList>
    </citation>
    <scope>IDENTIFICATION</scope>
</reference>
<dbReference type="SMART" id="SM01313">
    <property type="entry name" value="Sec3-PIP2_bind"/>
    <property type="match status" value="1"/>
</dbReference>
<dbReference type="InterPro" id="IPR037238">
    <property type="entry name" value="YbiA-like_sf"/>
</dbReference>
<feature type="compositionally biased region" description="Basic and acidic residues" evidence="5">
    <location>
        <begin position="329"/>
        <end position="349"/>
    </location>
</feature>
<protein>
    <submittedName>
        <fullName evidence="8">Sec3-PIP2_bind domain-containing protein</fullName>
    </submittedName>
</protein>
<feature type="domain" description="Exocyst complex component Sec3 PIP2-binding N-terminal" evidence="6">
    <location>
        <begin position="195"/>
        <end position="289"/>
    </location>
</feature>
<dbReference type="InterPro" id="IPR019160">
    <property type="entry name" value="Sec3_CC"/>
</dbReference>
<dbReference type="Pfam" id="PF20654">
    <property type="entry name" value="Sec3_C-term"/>
    <property type="match status" value="1"/>
</dbReference>
<dbReference type="Gene3D" id="1.10.357.40">
    <property type="entry name" value="YbiA-like"/>
    <property type="match status" value="1"/>
</dbReference>
<dbReference type="Pfam" id="PF09763">
    <property type="entry name" value="Sec3_CC"/>
    <property type="match status" value="1"/>
</dbReference>
<keyword evidence="4" id="KW-0175">Coiled coil</keyword>
<dbReference type="WBParaSite" id="maker-uti_cns_0046454-snap-gene-0.5-mRNA-1">
    <property type="protein sequence ID" value="maker-uti_cns_0046454-snap-gene-0.5-mRNA-1"/>
    <property type="gene ID" value="maker-uti_cns_0046454-snap-gene-0.5"/>
</dbReference>
<keyword evidence="7" id="KW-1185">Reference proteome</keyword>
<dbReference type="GO" id="GO:0005886">
    <property type="term" value="C:plasma membrane"/>
    <property type="evidence" value="ECO:0007669"/>
    <property type="project" value="TreeGrafter"/>
</dbReference>
<feature type="region of interest" description="Disordered" evidence="5">
    <location>
        <begin position="317"/>
        <end position="359"/>
    </location>
</feature>
<organism evidence="7 8">
    <name type="scientific">Macrostomum lignano</name>
    <dbReference type="NCBI Taxonomy" id="282301"/>
    <lineage>
        <taxon>Eukaryota</taxon>
        <taxon>Metazoa</taxon>
        <taxon>Spiralia</taxon>
        <taxon>Lophotrochozoa</taxon>
        <taxon>Platyhelminthes</taxon>
        <taxon>Rhabditophora</taxon>
        <taxon>Macrostomorpha</taxon>
        <taxon>Macrostomida</taxon>
        <taxon>Macrostomidae</taxon>
        <taxon>Macrostomum</taxon>
    </lineage>
</organism>
<proteinExistence type="inferred from homology"/>
<dbReference type="Pfam" id="PF08719">
    <property type="entry name" value="NADAR"/>
    <property type="match status" value="1"/>
</dbReference>
<evidence type="ECO:0000313" key="7">
    <source>
        <dbReference type="Proteomes" id="UP000095280"/>
    </source>
</evidence>
<dbReference type="Gene3D" id="2.30.29.90">
    <property type="match status" value="1"/>
</dbReference>
<feature type="region of interest" description="Disordered" evidence="5">
    <location>
        <begin position="635"/>
        <end position="678"/>
    </location>
</feature>
<dbReference type="SUPFAM" id="SSF143990">
    <property type="entry name" value="YbiA-like"/>
    <property type="match status" value="1"/>
</dbReference>
<dbReference type="GO" id="GO:0005546">
    <property type="term" value="F:phosphatidylinositol-4,5-bisphosphate binding"/>
    <property type="evidence" value="ECO:0007669"/>
    <property type="project" value="TreeGrafter"/>
</dbReference>
<keyword evidence="3" id="KW-0268">Exocytosis</keyword>
<name>A0A1I8J8T6_9PLAT</name>
<dbReference type="GO" id="GO:0006893">
    <property type="term" value="P:Golgi to plasma membrane transport"/>
    <property type="evidence" value="ECO:0007669"/>
    <property type="project" value="TreeGrafter"/>
</dbReference>
<comment type="similarity">
    <text evidence="1">Belongs to the SEC3 family.</text>
</comment>
<evidence type="ECO:0000256" key="3">
    <source>
        <dbReference type="ARBA" id="ARBA00022483"/>
    </source>
</evidence>
<dbReference type="InterPro" id="IPR028258">
    <property type="entry name" value="Sec3-PIP2_bind"/>
</dbReference>
<dbReference type="CDD" id="cd15457">
    <property type="entry name" value="NADAR"/>
    <property type="match status" value="1"/>
</dbReference>
<dbReference type="Pfam" id="PF15277">
    <property type="entry name" value="Sec3-PIP2_bind"/>
    <property type="match status" value="1"/>
</dbReference>
<dbReference type="InterPro" id="IPR048628">
    <property type="entry name" value="Sec3_C"/>
</dbReference>
<sequence>MATGRFTFFFTKESPFSQFYPCQFKVDGCTFSCAEQYMMYRKAKLFNDHATAEAILAATKPAKMKALGRQVDGFNDDVWKEHRWEIVHSGNMAKFGQNPELLRTLLDTEGTTLVEAAPNDCIWGIGLAESNPDARDQSKWRGLNLLGQILTRVREDLKPTAVMGSTVADTMLALSKHTFTTDIVTAVLPVKKVEQKKTMRPSLFFVLTKSRSRTGDVTLHLVKKGDKADSYKRKKTWALTDIRHVDGCSAGDLDLELTFADGAKKRWTCFSHRDKQEYAERMQSTVRQVRGCAIKFANFPSNLGGAAKSAGVGGSVGSSGVASSGVQQRRRELQRERGDSFAAKADDGTGKSSDAGGAFDMLSDAESRDLQAFLDSNKESVHNAENFVRRLNEQLRSLELSNIHALISSGAQVTQLTDHVQSARGVVEQLEHRVQGYTGRLQSVAPAIECLADRDKLAKLSAANQLRAAEALERLLAAIRFDESDRRLLREPNFKDRACVPALLKAARQCDSVLAADVPPELRKMAAVKDSTEGLIELKRSFASALVRHLNDIFINYANRRTTARSKSLAFSGHDENKRELLQFSQLMAWLKLNNREMFDELKGRYSRSLSKVYDAEFREVMETVKAILQPLSKDKGKPGALRHAGSNSSLNREGSKRSIGGGGGADSNPADSSSSSTLSSIAATLGSSVATLDNVFEKVLDALEPMVDSEETFCQAFFDLQPSVQQHATLTSSVMSTVSDDGTILSVDSGDQSLTRQEGKQELDELLKQIFSSAVSFLDALASACHLVSAEFSMQMLVRSADRSDRQSGRGRHLGYLYAQLCLRAKQRFDQFIDQMSAEFLEFRANKKSRCGVVAPVLTYEKFASRAGPVFRDSKRLPDLERAHEKLLETLVNLVERVAQEHGKTPPAVVLMENFHRLESIVRSQRMQRLDRMRRDLSDRHKQNRTEYVRNYMGRPLEKLSEFFDGVEQNLSRGVTPDEVGYLQQYSRAELKKIIRDYPAKDVKRNLEQLRKRVEKHLSEEGSLLTAVWHEMQQTLLAQYNQFNRLIAQCYPNANLALEFSDHDLLRFFNDIGSRSSP</sequence>
<dbReference type="Proteomes" id="UP000095280">
    <property type="component" value="Unplaced"/>
</dbReference>
<dbReference type="PANTHER" id="PTHR16092">
    <property type="entry name" value="SEC3/SYNTAXIN-RELATED"/>
    <property type="match status" value="1"/>
</dbReference>
<dbReference type="InterPro" id="IPR012816">
    <property type="entry name" value="NADAR"/>
</dbReference>
<dbReference type="PANTHER" id="PTHR16092:SF14">
    <property type="entry name" value="EXOCYST COMPLEX COMPONENT 1 ISOFORM X1"/>
    <property type="match status" value="1"/>
</dbReference>
<dbReference type="NCBIfam" id="TIGR02464">
    <property type="entry name" value="ribofla_fusion"/>
    <property type="match status" value="1"/>
</dbReference>
<evidence type="ECO:0000256" key="1">
    <source>
        <dbReference type="ARBA" id="ARBA00006518"/>
    </source>
</evidence>
<feature type="compositionally biased region" description="Low complexity" evidence="5">
    <location>
        <begin position="667"/>
        <end position="678"/>
    </location>
</feature>
<dbReference type="GO" id="GO:0000145">
    <property type="term" value="C:exocyst"/>
    <property type="evidence" value="ECO:0007669"/>
    <property type="project" value="InterPro"/>
</dbReference>
<dbReference type="GO" id="GO:0006887">
    <property type="term" value="P:exocytosis"/>
    <property type="evidence" value="ECO:0007669"/>
    <property type="project" value="UniProtKB-KW"/>
</dbReference>
<evidence type="ECO:0000259" key="6">
    <source>
        <dbReference type="SMART" id="SM01313"/>
    </source>
</evidence>
<dbReference type="AlphaFoldDB" id="A0A1I8J8T6"/>
<evidence type="ECO:0000256" key="5">
    <source>
        <dbReference type="SAM" id="MobiDB-lite"/>
    </source>
</evidence>
<keyword evidence="2" id="KW-0813">Transport</keyword>
<feature type="compositionally biased region" description="Low complexity" evidence="5">
    <location>
        <begin position="318"/>
        <end position="327"/>
    </location>
</feature>
<evidence type="ECO:0000256" key="2">
    <source>
        <dbReference type="ARBA" id="ARBA00022448"/>
    </source>
</evidence>
<evidence type="ECO:0000313" key="8">
    <source>
        <dbReference type="WBParaSite" id="maker-uti_cns_0046454-snap-gene-0.5-mRNA-1"/>
    </source>
</evidence>